<evidence type="ECO:0000256" key="1">
    <source>
        <dbReference type="SAM" id="SignalP"/>
    </source>
</evidence>
<organism evidence="3 4">
    <name type="scientific">Batillaria attramentaria</name>
    <dbReference type="NCBI Taxonomy" id="370345"/>
    <lineage>
        <taxon>Eukaryota</taxon>
        <taxon>Metazoa</taxon>
        <taxon>Spiralia</taxon>
        <taxon>Lophotrochozoa</taxon>
        <taxon>Mollusca</taxon>
        <taxon>Gastropoda</taxon>
        <taxon>Caenogastropoda</taxon>
        <taxon>Sorbeoconcha</taxon>
        <taxon>Cerithioidea</taxon>
        <taxon>Batillariidae</taxon>
        <taxon>Batillaria</taxon>
    </lineage>
</organism>
<dbReference type="AlphaFoldDB" id="A0ABD0LGS6"/>
<feature type="chain" id="PRO_5044861945" description="FAS1 domain-containing protein" evidence="1">
    <location>
        <begin position="23"/>
        <end position="295"/>
    </location>
</feature>
<dbReference type="PANTHER" id="PTHR10900">
    <property type="entry name" value="PERIOSTIN-RELATED"/>
    <property type="match status" value="1"/>
</dbReference>
<dbReference type="Pfam" id="PF02469">
    <property type="entry name" value="Fasciclin"/>
    <property type="match status" value="2"/>
</dbReference>
<dbReference type="InterPro" id="IPR036378">
    <property type="entry name" value="FAS1_dom_sf"/>
</dbReference>
<dbReference type="Gene3D" id="2.30.180.10">
    <property type="entry name" value="FAS1 domain"/>
    <property type="match status" value="2"/>
</dbReference>
<protein>
    <recommendedName>
        <fullName evidence="2">FAS1 domain-containing protein</fullName>
    </recommendedName>
</protein>
<evidence type="ECO:0000313" key="4">
    <source>
        <dbReference type="Proteomes" id="UP001519460"/>
    </source>
</evidence>
<gene>
    <name evidence="3" type="ORF">BaRGS_00010071</name>
</gene>
<accession>A0ABD0LGS6</accession>
<keyword evidence="1" id="KW-0732">Signal</keyword>
<dbReference type="InterPro" id="IPR000782">
    <property type="entry name" value="FAS1_domain"/>
</dbReference>
<reference evidence="3 4" key="1">
    <citation type="journal article" date="2023" name="Sci. Data">
        <title>Genome assembly of the Korean intertidal mud-creeper Batillaria attramentaria.</title>
        <authorList>
            <person name="Patra A.K."/>
            <person name="Ho P.T."/>
            <person name="Jun S."/>
            <person name="Lee S.J."/>
            <person name="Kim Y."/>
            <person name="Won Y.J."/>
        </authorList>
    </citation>
    <scope>NUCLEOTIDE SEQUENCE [LARGE SCALE GENOMIC DNA]</scope>
    <source>
        <strain evidence="3">Wonlab-2016</strain>
    </source>
</reference>
<proteinExistence type="predicted"/>
<dbReference type="PROSITE" id="PS50213">
    <property type="entry name" value="FAS1"/>
    <property type="match status" value="2"/>
</dbReference>
<dbReference type="SUPFAM" id="SSF82153">
    <property type="entry name" value="FAS1 domain"/>
    <property type="match status" value="2"/>
</dbReference>
<feature type="domain" description="FAS1" evidence="2">
    <location>
        <begin position="22"/>
        <end position="152"/>
    </location>
</feature>
<feature type="signal peptide" evidence="1">
    <location>
        <begin position="1"/>
        <end position="22"/>
    </location>
</feature>
<dbReference type="EMBL" id="JACVVK020000049">
    <property type="protein sequence ID" value="KAK7498694.1"/>
    <property type="molecule type" value="Genomic_DNA"/>
</dbReference>
<dbReference type="SMART" id="SM00554">
    <property type="entry name" value="FAS1"/>
    <property type="match status" value="2"/>
</dbReference>
<keyword evidence="4" id="KW-1185">Reference proteome</keyword>
<dbReference type="InterPro" id="IPR050904">
    <property type="entry name" value="Adhesion/Biosynth-related"/>
</dbReference>
<evidence type="ECO:0000313" key="3">
    <source>
        <dbReference type="EMBL" id="KAK7498694.1"/>
    </source>
</evidence>
<dbReference type="PANTHER" id="PTHR10900:SF77">
    <property type="entry name" value="FI19380P1"/>
    <property type="match status" value="1"/>
</dbReference>
<name>A0ABD0LGS6_9CAEN</name>
<sequence length="295" mass="32217">MLKMFASVMMMTIAASVMRVEGFTLAEILRSTTAYSLFQDAGLTDLLTEDGPVSLFLPTDTVLYGYLLRHGSSFSQLRQNKEELRALLQYHVVSGMYAPSDLYNEQKLQAVNGGTIRVNTYGTNRITTQGVELQLRNYTTSNGIVYFLDGVMEPANGTVADIIASQSDLSTLLAAAKAAGLVDFLADQNPITVFAPTDAAFSALGDTVQTLLSKPDLLAQILYYHVVPGTLYKAGLHESYLHTFREADRLHITSHFGVAIENGYILPDGEDMSAVNGVVHKMDHVLIPNSLKSQI</sequence>
<comment type="caution">
    <text evidence="3">The sequence shown here is derived from an EMBL/GenBank/DDBJ whole genome shotgun (WGS) entry which is preliminary data.</text>
</comment>
<feature type="domain" description="FAS1" evidence="2">
    <location>
        <begin position="156"/>
        <end position="286"/>
    </location>
</feature>
<dbReference type="FunFam" id="2.30.180.10:FF:000032">
    <property type="entry name" value="Fasciclin domain-containing protein, putative"/>
    <property type="match status" value="1"/>
</dbReference>
<evidence type="ECO:0000259" key="2">
    <source>
        <dbReference type="PROSITE" id="PS50213"/>
    </source>
</evidence>
<dbReference type="Proteomes" id="UP001519460">
    <property type="component" value="Unassembled WGS sequence"/>
</dbReference>